<dbReference type="InterPro" id="IPR001650">
    <property type="entry name" value="Helicase_C-like"/>
</dbReference>
<keyword evidence="3" id="KW-1185">Reference proteome</keyword>
<sequence length="63" mass="7201">MLDEMKKDAMEGWIDGRTRWIIATTAFGEGIDQPRVRYVVIINLFSLTKKKQEDGRGTRGSVD</sequence>
<name>A0A0D0AYJ7_9AGAR</name>
<gene>
    <name evidence="2" type="ORF">GYMLUDRAFT_47534</name>
</gene>
<dbReference type="Gene3D" id="3.40.50.300">
    <property type="entry name" value="P-loop containing nucleotide triphosphate hydrolases"/>
    <property type="match status" value="1"/>
</dbReference>
<dbReference type="EMBL" id="KN834803">
    <property type="protein sequence ID" value="KIK55770.1"/>
    <property type="molecule type" value="Genomic_DNA"/>
</dbReference>
<evidence type="ECO:0000313" key="3">
    <source>
        <dbReference type="Proteomes" id="UP000053593"/>
    </source>
</evidence>
<dbReference type="AlphaFoldDB" id="A0A0D0AYJ7"/>
<evidence type="ECO:0000313" key="2">
    <source>
        <dbReference type="EMBL" id="KIK55770.1"/>
    </source>
</evidence>
<organism evidence="2 3">
    <name type="scientific">Collybiopsis luxurians FD-317 M1</name>
    <dbReference type="NCBI Taxonomy" id="944289"/>
    <lineage>
        <taxon>Eukaryota</taxon>
        <taxon>Fungi</taxon>
        <taxon>Dikarya</taxon>
        <taxon>Basidiomycota</taxon>
        <taxon>Agaricomycotina</taxon>
        <taxon>Agaricomycetes</taxon>
        <taxon>Agaricomycetidae</taxon>
        <taxon>Agaricales</taxon>
        <taxon>Marasmiineae</taxon>
        <taxon>Omphalotaceae</taxon>
        <taxon>Collybiopsis</taxon>
        <taxon>Collybiopsis luxurians</taxon>
    </lineage>
</organism>
<accession>A0A0D0AYJ7</accession>
<proteinExistence type="predicted"/>
<evidence type="ECO:0000259" key="1">
    <source>
        <dbReference type="Pfam" id="PF00271"/>
    </source>
</evidence>
<dbReference type="SUPFAM" id="SSF52540">
    <property type="entry name" value="P-loop containing nucleoside triphosphate hydrolases"/>
    <property type="match status" value="1"/>
</dbReference>
<protein>
    <recommendedName>
        <fullName evidence="1">Helicase C-terminal domain-containing protein</fullName>
    </recommendedName>
</protein>
<dbReference type="Pfam" id="PF00271">
    <property type="entry name" value="Helicase_C"/>
    <property type="match status" value="1"/>
</dbReference>
<dbReference type="InterPro" id="IPR027417">
    <property type="entry name" value="P-loop_NTPase"/>
</dbReference>
<dbReference type="Proteomes" id="UP000053593">
    <property type="component" value="Unassembled WGS sequence"/>
</dbReference>
<reference evidence="2 3" key="1">
    <citation type="submission" date="2014-04" db="EMBL/GenBank/DDBJ databases">
        <title>Evolutionary Origins and Diversification of the Mycorrhizal Mutualists.</title>
        <authorList>
            <consortium name="DOE Joint Genome Institute"/>
            <consortium name="Mycorrhizal Genomics Consortium"/>
            <person name="Kohler A."/>
            <person name="Kuo A."/>
            <person name="Nagy L.G."/>
            <person name="Floudas D."/>
            <person name="Copeland A."/>
            <person name="Barry K.W."/>
            <person name="Cichocki N."/>
            <person name="Veneault-Fourrey C."/>
            <person name="LaButti K."/>
            <person name="Lindquist E.A."/>
            <person name="Lipzen A."/>
            <person name="Lundell T."/>
            <person name="Morin E."/>
            <person name="Murat C."/>
            <person name="Riley R."/>
            <person name="Ohm R."/>
            <person name="Sun H."/>
            <person name="Tunlid A."/>
            <person name="Henrissat B."/>
            <person name="Grigoriev I.V."/>
            <person name="Hibbett D.S."/>
            <person name="Martin F."/>
        </authorList>
    </citation>
    <scope>NUCLEOTIDE SEQUENCE [LARGE SCALE GENOMIC DNA]</scope>
    <source>
        <strain evidence="2 3">FD-317 M1</strain>
    </source>
</reference>
<feature type="domain" description="Helicase C-terminal" evidence="1">
    <location>
        <begin position="4"/>
        <end position="59"/>
    </location>
</feature>
<dbReference type="HOGENOM" id="CLU_2886010_0_0_1"/>